<evidence type="ECO:0000313" key="2">
    <source>
        <dbReference type="Proteomes" id="UP001501576"/>
    </source>
</evidence>
<accession>A0ABN1ENS6</accession>
<dbReference type="EMBL" id="BAAABZ010000084">
    <property type="protein sequence ID" value="GAA0569618.1"/>
    <property type="molecule type" value="Genomic_DNA"/>
</dbReference>
<reference evidence="1 2" key="1">
    <citation type="journal article" date="2019" name="Int. J. Syst. Evol. Microbiol.">
        <title>The Global Catalogue of Microorganisms (GCM) 10K type strain sequencing project: providing services to taxonomists for standard genome sequencing and annotation.</title>
        <authorList>
            <consortium name="The Broad Institute Genomics Platform"/>
            <consortium name="The Broad Institute Genome Sequencing Center for Infectious Disease"/>
            <person name="Wu L."/>
            <person name="Ma J."/>
        </authorList>
    </citation>
    <scope>NUCLEOTIDE SEQUENCE [LARGE SCALE GENOMIC DNA]</scope>
    <source>
        <strain evidence="1 2">JCM 5052</strain>
    </source>
</reference>
<gene>
    <name evidence="1" type="ORF">GCM10010390_85850</name>
</gene>
<dbReference type="Proteomes" id="UP001501576">
    <property type="component" value="Unassembled WGS sequence"/>
</dbReference>
<proteinExistence type="predicted"/>
<sequence>MRGPARMPAATPAAVGVQSVIQSLAVQLQLAQLTMPVTLEVLMVGDVHLVRPPELGELGAGLQQRCDDRHTGQRGYLLAPQPTGTTPGATGKPDILRLQRLPACPEKVGQQYPVHLSLPCSTEQASREPGPG</sequence>
<name>A0ABN1ENS6_9ACTN</name>
<protein>
    <submittedName>
        <fullName evidence="1">Uncharacterized protein</fullName>
    </submittedName>
</protein>
<keyword evidence="2" id="KW-1185">Reference proteome</keyword>
<comment type="caution">
    <text evidence="1">The sequence shown here is derived from an EMBL/GenBank/DDBJ whole genome shotgun (WGS) entry which is preliminary data.</text>
</comment>
<evidence type="ECO:0000313" key="1">
    <source>
        <dbReference type="EMBL" id="GAA0569618.1"/>
    </source>
</evidence>
<organism evidence="1 2">
    <name type="scientific">Streptomyces mordarskii</name>
    <dbReference type="NCBI Taxonomy" id="1226758"/>
    <lineage>
        <taxon>Bacteria</taxon>
        <taxon>Bacillati</taxon>
        <taxon>Actinomycetota</taxon>
        <taxon>Actinomycetes</taxon>
        <taxon>Kitasatosporales</taxon>
        <taxon>Streptomycetaceae</taxon>
        <taxon>Streptomyces</taxon>
    </lineage>
</organism>